<evidence type="ECO:0000313" key="2">
    <source>
        <dbReference type="Proteomes" id="UP001518140"/>
    </source>
</evidence>
<keyword evidence="2" id="KW-1185">Reference proteome</keyword>
<gene>
    <name evidence="1" type="ORF">G6048_27470</name>
</gene>
<evidence type="ECO:0000313" key="1">
    <source>
        <dbReference type="EMBL" id="NGO45721.1"/>
    </source>
</evidence>
<proteinExistence type="predicted"/>
<sequence length="97" mass="10935">MGREPVEQLVDVAELEVVGVQLLAGRQCPPETPFPPPDQLRDHCPTNLPGRSLLGEQRVWDVVHLDLALVVQQRVSVVIKHDRGELGDDRKPFRLRT</sequence>
<organism evidence="1 2">
    <name type="scientific">Streptomyces ureilyticus</name>
    <dbReference type="NCBI Taxonomy" id="1775131"/>
    <lineage>
        <taxon>Bacteria</taxon>
        <taxon>Bacillati</taxon>
        <taxon>Actinomycetota</taxon>
        <taxon>Actinomycetes</taxon>
        <taxon>Kitasatosporales</taxon>
        <taxon>Streptomycetaceae</taxon>
        <taxon>Streptomyces</taxon>
    </lineage>
</organism>
<comment type="caution">
    <text evidence="1">The sequence shown here is derived from an EMBL/GenBank/DDBJ whole genome shotgun (WGS) entry which is preliminary data.</text>
</comment>
<reference evidence="1 2" key="1">
    <citation type="submission" date="2020-02" db="EMBL/GenBank/DDBJ databases">
        <title>Whole-genome analyses of novel actinobacteria.</title>
        <authorList>
            <person name="Sahin N."/>
            <person name="Tokatli A."/>
        </authorList>
    </citation>
    <scope>NUCLEOTIDE SEQUENCE [LARGE SCALE GENOMIC DNA]</scope>
    <source>
        <strain evidence="1 2">YC419</strain>
    </source>
</reference>
<dbReference type="Proteomes" id="UP001518140">
    <property type="component" value="Unassembled WGS sequence"/>
</dbReference>
<name>A0ABX0E355_9ACTN</name>
<accession>A0ABX0E355</accession>
<dbReference type="EMBL" id="JAAKZX010000100">
    <property type="protein sequence ID" value="NGO45721.1"/>
    <property type="molecule type" value="Genomic_DNA"/>
</dbReference>
<protein>
    <submittedName>
        <fullName evidence="1">Uncharacterized protein</fullName>
    </submittedName>
</protein>
<dbReference type="RefSeq" id="WP_165342268.1">
    <property type="nucleotide sequence ID" value="NZ_JAAKZX010000100.1"/>
</dbReference>